<evidence type="ECO:0000259" key="3">
    <source>
        <dbReference type="Pfam" id="PF03496"/>
    </source>
</evidence>
<keyword evidence="1" id="KW-0175">Coiled coil</keyword>
<dbReference type="Pfam" id="PF03496">
    <property type="entry name" value="ADPrib_exo_Tox"/>
    <property type="match status" value="1"/>
</dbReference>
<dbReference type="SUPFAM" id="SSF56399">
    <property type="entry name" value="ADP-ribosylation"/>
    <property type="match status" value="1"/>
</dbReference>
<feature type="compositionally biased region" description="Low complexity" evidence="2">
    <location>
        <begin position="584"/>
        <end position="593"/>
    </location>
</feature>
<proteinExistence type="predicted"/>
<dbReference type="InterPro" id="IPR003540">
    <property type="entry name" value="ADP-ribosyltransferase"/>
</dbReference>
<dbReference type="PROSITE" id="PS51996">
    <property type="entry name" value="TR_MART"/>
    <property type="match status" value="1"/>
</dbReference>
<organism evidence="5 6">
    <name type="scientific">Mycobacterium mantenii</name>
    <dbReference type="NCBI Taxonomy" id="560555"/>
    <lineage>
        <taxon>Bacteria</taxon>
        <taxon>Bacillati</taxon>
        <taxon>Actinomycetota</taxon>
        <taxon>Actinomycetes</taxon>
        <taxon>Mycobacteriales</taxon>
        <taxon>Mycobacteriaceae</taxon>
        <taxon>Mycobacterium</taxon>
        <taxon>Mycobacterium avium complex (MAC)</taxon>
    </lineage>
</organism>
<dbReference type="Proteomes" id="UP000465812">
    <property type="component" value="Chromosome"/>
</dbReference>
<gene>
    <name evidence="5" type="ORF">MMAN_15500</name>
</gene>
<keyword evidence="6" id="KW-1185">Reference proteome</keyword>
<evidence type="ECO:0000313" key="6">
    <source>
        <dbReference type="Proteomes" id="UP000465812"/>
    </source>
</evidence>
<feature type="coiled-coil region" evidence="1">
    <location>
        <begin position="205"/>
        <end position="272"/>
    </location>
</feature>
<dbReference type="RefSeq" id="WP_142275391.1">
    <property type="nucleotide sequence ID" value="NZ_AP022590.1"/>
</dbReference>
<feature type="domain" description="Outer membrane channel protein CpnT-like N-terminal" evidence="4">
    <location>
        <begin position="127"/>
        <end position="227"/>
    </location>
</feature>
<dbReference type="Pfam" id="PF25547">
    <property type="entry name" value="WXG100_2"/>
    <property type="match status" value="1"/>
</dbReference>
<sequence length="970" mass="97934">MAPLAVDPEALYAAGTGVGVVGDGIAMALGPLSAGFGINSGQDSAGMVFALVYQDAARSLLTGVAAGINACRKLGAKIQLGASNYSRAEAASKVGGGGHVLPSPGQPAKFAPPDAPRVMGPGVARPLLWGVVESLLDDVWPNGNAVEMHAAAGCWRGLGASLSGVQAALNGPKSTIAGQQIPEGELVQENLASLAATIGKLGAQCDKLADALDKFADEVEDAQNKIRDLLKRLGSLTDLVHDAILIFEGDALDELEKIAKDINGVLHNMKREAHAREQVLKTGMQIIDGLVQKGKTLMQGQLVEFFGEDVGSTAAGYFDFMADFGEGVFKSAVGAVELENQLDPSRFAFDPKGAGASWAALDKTAVQSIPGYALLDPGGAAKTDLGLAKGLTHWDDLTSDRPAVGLGEIAFDLGTMAGGGGAAKAGGKAAEAAGGAEATGELTEGEEALQGAKGAAAEAEGAGVALPGVAKTGSDLAKNLENLGGDLPPKGDAPPSGSPVSLPPGELPEAPVDSAPRPADGAPGSPHAPTPAPQASAPPDAPLPGASGPPDPAPASPAAPTSVPDSSPHDPVPTPAEAPPAPAGAPAGGPHEPSSVPPAPDGGPHEPVSVPAGGPHEPVSVPAEGPHEPAPADGPREPGSVPAEGPHEPASPGGPHEPAAESEPREPGSLAEDRPHEPAANAPLAPVTAAGENVPSTVPYVAEHPPGRMPVPTRGEPAPAAPHSTQPAPSARPGPHSPPSSGRPAAVPPPGRNPHLSSDANLPGGRPKPLLDGLPKSGEGGPPEAKVPPDDDAPANSGNKDGQDDSPDNGDHHSSPEDPLSPEHLKALADYTGMGYTDLNEALRSEALDASQAARVDALKAALSKLPPYEGSVVRGTNLPPEVLAQYRPGEYIVEKAFLSTTKDPVVAQSSAFAGNVEFRIVSFTGRDVSAFSMYPAEQEILFPANTRFLILRKTIDPRTGRTIIDMVED</sequence>
<feature type="compositionally biased region" description="Basic and acidic residues" evidence="2">
    <location>
        <begin position="658"/>
        <end position="677"/>
    </location>
</feature>
<dbReference type="InterPro" id="IPR057746">
    <property type="entry name" value="CpnT-like_N"/>
</dbReference>
<feature type="compositionally biased region" description="Pro residues" evidence="2">
    <location>
        <begin position="539"/>
        <end position="557"/>
    </location>
</feature>
<evidence type="ECO:0000256" key="2">
    <source>
        <dbReference type="SAM" id="MobiDB-lite"/>
    </source>
</evidence>
<feature type="compositionally biased region" description="Low complexity" evidence="2">
    <location>
        <begin position="678"/>
        <end position="690"/>
    </location>
</feature>
<feature type="domain" description="ADP ribosyltransferase" evidence="3">
    <location>
        <begin position="819"/>
        <end position="963"/>
    </location>
</feature>
<dbReference type="EMBL" id="AP022590">
    <property type="protein sequence ID" value="BBY37416.1"/>
    <property type="molecule type" value="Genomic_DNA"/>
</dbReference>
<evidence type="ECO:0008006" key="7">
    <source>
        <dbReference type="Google" id="ProtNLM"/>
    </source>
</evidence>
<evidence type="ECO:0000256" key="1">
    <source>
        <dbReference type="SAM" id="Coils"/>
    </source>
</evidence>
<name>A0ABM7JPE7_MYCNT</name>
<reference evidence="5 6" key="1">
    <citation type="journal article" date="2019" name="Emerg. Microbes Infect.">
        <title>Comprehensive subspecies identification of 175 nontuberculous mycobacteria species based on 7547 genomic profiles.</title>
        <authorList>
            <person name="Matsumoto Y."/>
            <person name="Kinjo T."/>
            <person name="Motooka D."/>
            <person name="Nabeya D."/>
            <person name="Jung N."/>
            <person name="Uechi K."/>
            <person name="Horii T."/>
            <person name="Iida T."/>
            <person name="Fujita J."/>
            <person name="Nakamura S."/>
        </authorList>
    </citation>
    <scope>NUCLEOTIDE SEQUENCE [LARGE SCALE GENOMIC DNA]</scope>
    <source>
        <strain evidence="5 6">JCM 18113</strain>
    </source>
</reference>
<evidence type="ECO:0000259" key="4">
    <source>
        <dbReference type="Pfam" id="PF25547"/>
    </source>
</evidence>
<dbReference type="Gene3D" id="3.90.176.10">
    <property type="entry name" value="Toxin ADP-ribosyltransferase, Chain A, domain 1"/>
    <property type="match status" value="1"/>
</dbReference>
<feature type="compositionally biased region" description="Basic and acidic residues" evidence="2">
    <location>
        <begin position="809"/>
        <end position="823"/>
    </location>
</feature>
<feature type="compositionally biased region" description="Pro residues" evidence="2">
    <location>
        <begin position="570"/>
        <end position="583"/>
    </location>
</feature>
<protein>
    <recommendedName>
        <fullName evidence="7">NAD(+)--protein-arginine ADP-ribosyltransferase</fullName>
    </recommendedName>
</protein>
<feature type="region of interest" description="Disordered" evidence="2">
    <location>
        <begin position="479"/>
        <end position="823"/>
    </location>
</feature>
<accession>A0ABM7JPE7</accession>
<evidence type="ECO:0000313" key="5">
    <source>
        <dbReference type="EMBL" id="BBY37416.1"/>
    </source>
</evidence>